<dbReference type="AlphaFoldDB" id="A0AAV8VR36"/>
<evidence type="ECO:0000313" key="1">
    <source>
        <dbReference type="EMBL" id="KAJ8916768.1"/>
    </source>
</evidence>
<keyword evidence="2" id="KW-1185">Reference proteome</keyword>
<proteinExistence type="predicted"/>
<protein>
    <submittedName>
        <fullName evidence="1">Uncharacterized protein</fullName>
    </submittedName>
</protein>
<sequence>MDELSGSFPNPNTYHRSGVVTPGPHAIYYNSYLHYKCSMSIITVTSGEYCNNEVVDRVVLTPRVHQLEFCKPEGNKLCVKLIF</sequence>
<accession>A0AAV8VR36</accession>
<dbReference type="Proteomes" id="UP001159042">
    <property type="component" value="Unassembled WGS sequence"/>
</dbReference>
<organism evidence="1 2">
    <name type="scientific">Exocentrus adspersus</name>
    <dbReference type="NCBI Taxonomy" id="1586481"/>
    <lineage>
        <taxon>Eukaryota</taxon>
        <taxon>Metazoa</taxon>
        <taxon>Ecdysozoa</taxon>
        <taxon>Arthropoda</taxon>
        <taxon>Hexapoda</taxon>
        <taxon>Insecta</taxon>
        <taxon>Pterygota</taxon>
        <taxon>Neoptera</taxon>
        <taxon>Endopterygota</taxon>
        <taxon>Coleoptera</taxon>
        <taxon>Polyphaga</taxon>
        <taxon>Cucujiformia</taxon>
        <taxon>Chrysomeloidea</taxon>
        <taxon>Cerambycidae</taxon>
        <taxon>Lamiinae</taxon>
        <taxon>Acanthocinini</taxon>
        <taxon>Exocentrus</taxon>
    </lineage>
</organism>
<evidence type="ECO:0000313" key="2">
    <source>
        <dbReference type="Proteomes" id="UP001159042"/>
    </source>
</evidence>
<gene>
    <name evidence="1" type="ORF">NQ315_013974</name>
</gene>
<dbReference type="EMBL" id="JANEYG010000040">
    <property type="protein sequence ID" value="KAJ8916768.1"/>
    <property type="molecule type" value="Genomic_DNA"/>
</dbReference>
<name>A0AAV8VR36_9CUCU</name>
<comment type="caution">
    <text evidence="1">The sequence shown here is derived from an EMBL/GenBank/DDBJ whole genome shotgun (WGS) entry which is preliminary data.</text>
</comment>
<reference evidence="1 2" key="1">
    <citation type="journal article" date="2023" name="Insect Mol. Biol.">
        <title>Genome sequencing provides insights into the evolution of gene families encoding plant cell wall-degrading enzymes in longhorned beetles.</title>
        <authorList>
            <person name="Shin N.R."/>
            <person name="Okamura Y."/>
            <person name="Kirsch R."/>
            <person name="Pauchet Y."/>
        </authorList>
    </citation>
    <scope>NUCLEOTIDE SEQUENCE [LARGE SCALE GENOMIC DNA]</scope>
    <source>
        <strain evidence="1">EAD_L_NR</strain>
    </source>
</reference>